<evidence type="ECO:0000256" key="2">
    <source>
        <dbReference type="ARBA" id="ARBA00022737"/>
    </source>
</evidence>
<evidence type="ECO:0000313" key="7">
    <source>
        <dbReference type="Proteomes" id="UP000694941"/>
    </source>
</evidence>
<dbReference type="RefSeq" id="XP_013793569.1">
    <property type="nucleotide sequence ID" value="XM_013938115.1"/>
</dbReference>
<dbReference type="PANTHER" id="PTHR24027:SF438">
    <property type="entry name" value="CADHERIN 23"/>
    <property type="match status" value="1"/>
</dbReference>
<reference evidence="8" key="1">
    <citation type="submission" date="2025-08" db="UniProtKB">
        <authorList>
            <consortium name="RefSeq"/>
        </authorList>
    </citation>
    <scope>IDENTIFICATION</scope>
    <source>
        <tissue evidence="8">Muscle</tissue>
    </source>
</reference>
<evidence type="ECO:0000313" key="8">
    <source>
        <dbReference type="RefSeq" id="XP_013793569.1"/>
    </source>
</evidence>
<dbReference type="Proteomes" id="UP000694941">
    <property type="component" value="Unplaced"/>
</dbReference>
<dbReference type="SUPFAM" id="SSF49313">
    <property type="entry name" value="Cadherin-like"/>
    <property type="match status" value="1"/>
</dbReference>
<keyword evidence="2" id="KW-0677">Repeat</keyword>
<sequence>DINDGAVVFTQASYHYGILETTPRGETVGFVNATNFSRTPRDQDIVYWISRGNEDGKFWVNPTTGAVVLMDTIDSDPPLNQRDFTLEVAARDTLSVNSFNTSVEVKIEVIDVNDNVPTFDE</sequence>
<dbReference type="CDD" id="cd11304">
    <property type="entry name" value="Cadherin_repeat"/>
    <property type="match status" value="1"/>
</dbReference>
<comment type="subcellular location">
    <subcellularLocation>
        <location evidence="1">Membrane</location>
    </subcellularLocation>
</comment>
<dbReference type="PRINTS" id="PR00205">
    <property type="entry name" value="CADHERIN"/>
</dbReference>
<keyword evidence="4" id="KW-0472">Membrane</keyword>
<protein>
    <submittedName>
        <fullName evidence="8">Protocadherin-23-like</fullName>
    </submittedName>
</protein>
<feature type="non-terminal residue" evidence="8">
    <location>
        <position position="1"/>
    </location>
</feature>
<evidence type="ECO:0000256" key="5">
    <source>
        <dbReference type="PROSITE-ProRule" id="PRU00043"/>
    </source>
</evidence>
<dbReference type="InterPro" id="IPR039808">
    <property type="entry name" value="Cadherin"/>
</dbReference>
<dbReference type="InterPro" id="IPR015919">
    <property type="entry name" value="Cadherin-like_sf"/>
</dbReference>
<gene>
    <name evidence="8" type="primary">LOC106477569</name>
</gene>
<evidence type="ECO:0000256" key="4">
    <source>
        <dbReference type="ARBA" id="ARBA00023136"/>
    </source>
</evidence>
<evidence type="ECO:0000259" key="6">
    <source>
        <dbReference type="PROSITE" id="PS50268"/>
    </source>
</evidence>
<dbReference type="PROSITE" id="PS50268">
    <property type="entry name" value="CADHERIN_2"/>
    <property type="match status" value="1"/>
</dbReference>
<feature type="domain" description="Cadherin" evidence="6">
    <location>
        <begin position="10"/>
        <end position="119"/>
    </location>
</feature>
<keyword evidence="3 5" id="KW-0106">Calcium</keyword>
<name>A0ABM1C3M2_LIMPO</name>
<dbReference type="PROSITE" id="PS00232">
    <property type="entry name" value="CADHERIN_1"/>
    <property type="match status" value="1"/>
</dbReference>
<dbReference type="Pfam" id="PF00028">
    <property type="entry name" value="Cadherin"/>
    <property type="match status" value="1"/>
</dbReference>
<dbReference type="InterPro" id="IPR020894">
    <property type="entry name" value="Cadherin_CS"/>
</dbReference>
<keyword evidence="7" id="KW-1185">Reference proteome</keyword>
<accession>A0ABM1C3M2</accession>
<dbReference type="PANTHER" id="PTHR24027">
    <property type="entry name" value="CADHERIN-23"/>
    <property type="match status" value="1"/>
</dbReference>
<evidence type="ECO:0000256" key="1">
    <source>
        <dbReference type="ARBA" id="ARBA00004370"/>
    </source>
</evidence>
<dbReference type="Gene3D" id="2.60.40.60">
    <property type="entry name" value="Cadherins"/>
    <property type="match status" value="1"/>
</dbReference>
<dbReference type="SMART" id="SM00112">
    <property type="entry name" value="CA"/>
    <property type="match status" value="1"/>
</dbReference>
<evidence type="ECO:0000256" key="3">
    <source>
        <dbReference type="ARBA" id="ARBA00022837"/>
    </source>
</evidence>
<dbReference type="InterPro" id="IPR002126">
    <property type="entry name" value="Cadherin-like_dom"/>
</dbReference>
<feature type="non-terminal residue" evidence="8">
    <location>
        <position position="121"/>
    </location>
</feature>
<organism evidence="7 8">
    <name type="scientific">Limulus polyphemus</name>
    <name type="common">Atlantic horseshoe crab</name>
    <dbReference type="NCBI Taxonomy" id="6850"/>
    <lineage>
        <taxon>Eukaryota</taxon>
        <taxon>Metazoa</taxon>
        <taxon>Ecdysozoa</taxon>
        <taxon>Arthropoda</taxon>
        <taxon>Chelicerata</taxon>
        <taxon>Merostomata</taxon>
        <taxon>Xiphosura</taxon>
        <taxon>Limulidae</taxon>
        <taxon>Limulus</taxon>
    </lineage>
</organism>
<dbReference type="GeneID" id="106477569"/>
<proteinExistence type="predicted"/>